<dbReference type="Proteomes" id="UP000054217">
    <property type="component" value="Unassembled WGS sequence"/>
</dbReference>
<keyword evidence="3" id="KW-1185">Reference proteome</keyword>
<dbReference type="CDD" id="cd02947">
    <property type="entry name" value="TRX_family"/>
    <property type="match status" value="1"/>
</dbReference>
<accession>A0A0C3PGJ1</accession>
<proteinExistence type="predicted"/>
<dbReference type="OrthoDB" id="2121326at2759"/>
<dbReference type="Gene3D" id="3.40.30.10">
    <property type="entry name" value="Glutaredoxin"/>
    <property type="match status" value="1"/>
</dbReference>
<protein>
    <recommendedName>
        <fullName evidence="1">Thioredoxin domain-containing protein</fullName>
    </recommendedName>
</protein>
<dbReference type="AlphaFoldDB" id="A0A0C3PGJ1"/>
<gene>
    <name evidence="2" type="ORF">M404DRAFT_137415</name>
</gene>
<evidence type="ECO:0000313" key="2">
    <source>
        <dbReference type="EMBL" id="KIO07069.1"/>
    </source>
</evidence>
<reference evidence="3" key="2">
    <citation type="submission" date="2015-01" db="EMBL/GenBank/DDBJ databases">
        <title>Evolutionary Origins and Diversification of the Mycorrhizal Mutualists.</title>
        <authorList>
            <consortium name="DOE Joint Genome Institute"/>
            <consortium name="Mycorrhizal Genomics Consortium"/>
            <person name="Kohler A."/>
            <person name="Kuo A."/>
            <person name="Nagy L.G."/>
            <person name="Floudas D."/>
            <person name="Copeland A."/>
            <person name="Barry K.W."/>
            <person name="Cichocki N."/>
            <person name="Veneault-Fourrey C."/>
            <person name="LaButti K."/>
            <person name="Lindquist E.A."/>
            <person name="Lipzen A."/>
            <person name="Lundell T."/>
            <person name="Morin E."/>
            <person name="Murat C."/>
            <person name="Riley R."/>
            <person name="Ohm R."/>
            <person name="Sun H."/>
            <person name="Tunlid A."/>
            <person name="Henrissat B."/>
            <person name="Grigoriev I.V."/>
            <person name="Hibbett D.S."/>
            <person name="Martin F."/>
        </authorList>
    </citation>
    <scope>NUCLEOTIDE SEQUENCE [LARGE SCALE GENOMIC DNA]</scope>
    <source>
        <strain evidence="3">Marx 270</strain>
    </source>
</reference>
<sequence>MAANCIKNAQDFTRIINSGRVVVIDFHADGSGMLQFPAQHFSMLEETWKRIGVDFYWVNVDELDEVAMEIDIRVVPTCIVFKDGKKVGYAGGVDAGNIHKLMGSHVGGWNDSGLSSVARTDSIIESA</sequence>
<dbReference type="EMBL" id="KN831961">
    <property type="protein sequence ID" value="KIO07069.1"/>
    <property type="molecule type" value="Genomic_DNA"/>
</dbReference>
<reference evidence="2 3" key="1">
    <citation type="submission" date="2014-04" db="EMBL/GenBank/DDBJ databases">
        <authorList>
            <consortium name="DOE Joint Genome Institute"/>
            <person name="Kuo A."/>
            <person name="Kohler A."/>
            <person name="Costa M.D."/>
            <person name="Nagy L.G."/>
            <person name="Floudas D."/>
            <person name="Copeland A."/>
            <person name="Barry K.W."/>
            <person name="Cichocki N."/>
            <person name="Veneault-Fourrey C."/>
            <person name="LaButti K."/>
            <person name="Lindquist E.A."/>
            <person name="Lipzen A."/>
            <person name="Lundell T."/>
            <person name="Morin E."/>
            <person name="Murat C."/>
            <person name="Sun H."/>
            <person name="Tunlid A."/>
            <person name="Henrissat B."/>
            <person name="Grigoriev I.V."/>
            <person name="Hibbett D.S."/>
            <person name="Martin F."/>
            <person name="Nordberg H.P."/>
            <person name="Cantor M.N."/>
            <person name="Hua S.X."/>
        </authorList>
    </citation>
    <scope>NUCLEOTIDE SEQUENCE [LARGE SCALE GENOMIC DNA]</scope>
    <source>
        <strain evidence="2 3">Marx 270</strain>
    </source>
</reference>
<feature type="domain" description="Thioredoxin" evidence="1">
    <location>
        <begin position="8"/>
        <end position="99"/>
    </location>
</feature>
<dbReference type="HOGENOM" id="CLU_090389_14_0_1"/>
<dbReference type="PANTHER" id="PTHR10438:SF468">
    <property type="entry name" value="THIOREDOXIN-1-RELATED"/>
    <property type="match status" value="1"/>
</dbReference>
<dbReference type="SUPFAM" id="SSF52833">
    <property type="entry name" value="Thioredoxin-like"/>
    <property type="match status" value="1"/>
</dbReference>
<dbReference type="STRING" id="870435.A0A0C3PGJ1"/>
<dbReference type="Pfam" id="PF00085">
    <property type="entry name" value="Thioredoxin"/>
    <property type="match status" value="1"/>
</dbReference>
<evidence type="ECO:0000259" key="1">
    <source>
        <dbReference type="Pfam" id="PF00085"/>
    </source>
</evidence>
<name>A0A0C3PGJ1_PISTI</name>
<dbReference type="InterPro" id="IPR013766">
    <property type="entry name" value="Thioredoxin_domain"/>
</dbReference>
<dbReference type="InterPro" id="IPR036249">
    <property type="entry name" value="Thioredoxin-like_sf"/>
</dbReference>
<organism evidence="2 3">
    <name type="scientific">Pisolithus tinctorius Marx 270</name>
    <dbReference type="NCBI Taxonomy" id="870435"/>
    <lineage>
        <taxon>Eukaryota</taxon>
        <taxon>Fungi</taxon>
        <taxon>Dikarya</taxon>
        <taxon>Basidiomycota</taxon>
        <taxon>Agaricomycotina</taxon>
        <taxon>Agaricomycetes</taxon>
        <taxon>Agaricomycetidae</taxon>
        <taxon>Boletales</taxon>
        <taxon>Sclerodermatineae</taxon>
        <taxon>Pisolithaceae</taxon>
        <taxon>Pisolithus</taxon>
    </lineage>
</organism>
<evidence type="ECO:0000313" key="3">
    <source>
        <dbReference type="Proteomes" id="UP000054217"/>
    </source>
</evidence>
<dbReference type="InParanoid" id="A0A0C3PGJ1"/>
<dbReference type="InterPro" id="IPR050620">
    <property type="entry name" value="Thioredoxin_H-type-like"/>
</dbReference>
<dbReference type="PANTHER" id="PTHR10438">
    <property type="entry name" value="THIOREDOXIN"/>
    <property type="match status" value="1"/>
</dbReference>